<feature type="transmembrane region" description="Helical" evidence="1">
    <location>
        <begin position="12"/>
        <end position="32"/>
    </location>
</feature>
<keyword evidence="1" id="KW-1133">Transmembrane helix</keyword>
<evidence type="ECO:0000313" key="3">
    <source>
        <dbReference type="Proteomes" id="UP001612812"/>
    </source>
</evidence>
<feature type="transmembrane region" description="Helical" evidence="1">
    <location>
        <begin position="44"/>
        <end position="65"/>
    </location>
</feature>
<feature type="transmembrane region" description="Helical" evidence="1">
    <location>
        <begin position="86"/>
        <end position="108"/>
    </location>
</feature>
<sequence length="109" mass="11116">MSTVVRGLREALVLFVIAAVVIAVAVGVWVAVAGGDFAHRLGVSFMLVGLLIGMTGDLTLSRIGMLDARSAFGLPPERDDAGGGRVLTGVGVFLFVSVPLIVVGALLIA</sequence>
<protein>
    <submittedName>
        <fullName evidence="2">Uncharacterized protein</fullName>
    </submittedName>
</protein>
<gene>
    <name evidence="2" type="ORF">ACIBP4_09710</name>
</gene>
<reference evidence="2 3" key="1">
    <citation type="submission" date="2024-10" db="EMBL/GenBank/DDBJ databases">
        <title>The Natural Products Discovery Center: Release of the First 8490 Sequenced Strains for Exploring Actinobacteria Biosynthetic Diversity.</title>
        <authorList>
            <person name="Kalkreuter E."/>
            <person name="Kautsar S.A."/>
            <person name="Yang D."/>
            <person name="Bader C.D."/>
            <person name="Teijaro C.N."/>
            <person name="Fluegel L."/>
            <person name="Davis C.M."/>
            <person name="Simpson J.R."/>
            <person name="Lauterbach L."/>
            <person name="Steele A.D."/>
            <person name="Gui C."/>
            <person name="Meng S."/>
            <person name="Li G."/>
            <person name="Viehrig K."/>
            <person name="Ye F."/>
            <person name="Su P."/>
            <person name="Kiefer A.F."/>
            <person name="Nichols A."/>
            <person name="Cepeda A.J."/>
            <person name="Yan W."/>
            <person name="Fan B."/>
            <person name="Jiang Y."/>
            <person name="Adhikari A."/>
            <person name="Zheng C.-J."/>
            <person name="Schuster L."/>
            <person name="Cowan T.M."/>
            <person name="Smanski M.J."/>
            <person name="Chevrette M.G."/>
            <person name="De Carvalho L.P.S."/>
            <person name="Shen B."/>
        </authorList>
    </citation>
    <scope>NUCLEOTIDE SEQUENCE [LARGE SCALE GENOMIC DNA]</scope>
    <source>
        <strain evidence="2 3">NPDC049845</strain>
    </source>
</reference>
<dbReference type="Proteomes" id="UP001612812">
    <property type="component" value="Unassembled WGS sequence"/>
</dbReference>
<proteinExistence type="predicted"/>
<keyword evidence="1" id="KW-0472">Membrane</keyword>
<evidence type="ECO:0000313" key="2">
    <source>
        <dbReference type="EMBL" id="MFI7262561.1"/>
    </source>
</evidence>
<accession>A0ABW7ZKE6</accession>
<dbReference type="EMBL" id="JBITLE010000003">
    <property type="protein sequence ID" value="MFI7262561.1"/>
    <property type="molecule type" value="Genomic_DNA"/>
</dbReference>
<comment type="caution">
    <text evidence="2">The sequence shown here is derived from an EMBL/GenBank/DDBJ whole genome shotgun (WGS) entry which is preliminary data.</text>
</comment>
<organism evidence="2 3">
    <name type="scientific">Micromonospora maritima</name>
    <dbReference type="NCBI Taxonomy" id="986711"/>
    <lineage>
        <taxon>Bacteria</taxon>
        <taxon>Bacillati</taxon>
        <taxon>Actinomycetota</taxon>
        <taxon>Actinomycetes</taxon>
        <taxon>Micromonosporales</taxon>
        <taxon>Micromonosporaceae</taxon>
        <taxon>Micromonospora</taxon>
    </lineage>
</organism>
<name>A0ABW7ZKE6_9ACTN</name>
<keyword evidence="1" id="KW-0812">Transmembrane</keyword>
<keyword evidence="3" id="KW-1185">Reference proteome</keyword>
<evidence type="ECO:0000256" key="1">
    <source>
        <dbReference type="SAM" id="Phobius"/>
    </source>
</evidence>
<dbReference type="RefSeq" id="WP_396761944.1">
    <property type="nucleotide sequence ID" value="NZ_JBITLA010000003.1"/>
</dbReference>